<keyword evidence="2" id="KW-0539">Nucleus</keyword>
<dbReference type="PANTHER" id="PTHR33172:SF104">
    <property type="entry name" value="OS02G0227100 PROTEIN"/>
    <property type="match status" value="1"/>
</dbReference>
<name>A0AAV2DXP9_9ROSI</name>
<dbReference type="GO" id="GO:0006950">
    <property type="term" value="P:response to stress"/>
    <property type="evidence" value="ECO:0007669"/>
    <property type="project" value="UniProtKB-ARBA"/>
</dbReference>
<evidence type="ECO:0008006" key="6">
    <source>
        <dbReference type="Google" id="ProtNLM"/>
    </source>
</evidence>
<dbReference type="PANTHER" id="PTHR33172">
    <property type="entry name" value="OS08G0516900 PROTEIN"/>
    <property type="match status" value="1"/>
</dbReference>
<evidence type="ECO:0000256" key="2">
    <source>
        <dbReference type="ARBA" id="ARBA00023242"/>
    </source>
</evidence>
<dbReference type="AlphaFoldDB" id="A0AAV2DXP9"/>
<sequence>MGATDCLNNNQDQMMLFQQLHPSSNLHHHPKNDHPNNDDYNGLSYNTGSSTSSLDKSSSSTIGSESLSSSCSDSSDLIDDATSSCSSSSSSVSNLGSHGSMFELSELMATLPIKRGLSKFYQGKSQSFTSLTRVVSIEDLVKKENPYNSSNSRKKMLKGSKSYANGLDACRPYTLHKSVISKNNQNKLVSSISSFPARKGSFLSRPPIGPICVQRKV</sequence>
<proteinExistence type="predicted"/>
<evidence type="ECO:0000256" key="3">
    <source>
        <dbReference type="SAM" id="MobiDB-lite"/>
    </source>
</evidence>
<feature type="region of interest" description="Disordered" evidence="3">
    <location>
        <begin position="23"/>
        <end position="73"/>
    </location>
</feature>
<gene>
    <name evidence="4" type="ORF">LTRI10_LOCUS19910</name>
</gene>
<evidence type="ECO:0000313" key="4">
    <source>
        <dbReference type="EMBL" id="CAL1378317.1"/>
    </source>
</evidence>
<feature type="compositionally biased region" description="Low complexity" evidence="3">
    <location>
        <begin position="47"/>
        <end position="73"/>
    </location>
</feature>
<reference evidence="4 5" key="1">
    <citation type="submission" date="2024-04" db="EMBL/GenBank/DDBJ databases">
        <authorList>
            <person name="Fracassetti M."/>
        </authorList>
    </citation>
    <scope>NUCLEOTIDE SEQUENCE [LARGE SCALE GENOMIC DNA]</scope>
</reference>
<comment type="subcellular location">
    <subcellularLocation>
        <location evidence="1">Nucleus</location>
    </subcellularLocation>
</comment>
<evidence type="ECO:0000313" key="5">
    <source>
        <dbReference type="Proteomes" id="UP001497516"/>
    </source>
</evidence>
<evidence type="ECO:0000256" key="1">
    <source>
        <dbReference type="ARBA" id="ARBA00004123"/>
    </source>
</evidence>
<protein>
    <recommendedName>
        <fullName evidence="6">Oxidative stress 3</fullName>
    </recommendedName>
</protein>
<accession>A0AAV2DXP9</accession>
<dbReference type="GO" id="GO:0005634">
    <property type="term" value="C:nucleus"/>
    <property type="evidence" value="ECO:0007669"/>
    <property type="project" value="UniProtKB-SubCell"/>
</dbReference>
<dbReference type="Proteomes" id="UP001497516">
    <property type="component" value="Chromosome 3"/>
</dbReference>
<keyword evidence="5" id="KW-1185">Reference proteome</keyword>
<organism evidence="4 5">
    <name type="scientific">Linum trigynum</name>
    <dbReference type="NCBI Taxonomy" id="586398"/>
    <lineage>
        <taxon>Eukaryota</taxon>
        <taxon>Viridiplantae</taxon>
        <taxon>Streptophyta</taxon>
        <taxon>Embryophyta</taxon>
        <taxon>Tracheophyta</taxon>
        <taxon>Spermatophyta</taxon>
        <taxon>Magnoliopsida</taxon>
        <taxon>eudicotyledons</taxon>
        <taxon>Gunneridae</taxon>
        <taxon>Pentapetalae</taxon>
        <taxon>rosids</taxon>
        <taxon>fabids</taxon>
        <taxon>Malpighiales</taxon>
        <taxon>Linaceae</taxon>
        <taxon>Linum</taxon>
    </lineage>
</organism>
<dbReference type="EMBL" id="OZ034816">
    <property type="protein sequence ID" value="CAL1378317.1"/>
    <property type="molecule type" value="Genomic_DNA"/>
</dbReference>
<dbReference type="InterPro" id="IPR051992">
    <property type="entry name" value="OxStress_Response_Reg"/>
</dbReference>